<dbReference type="AlphaFoldDB" id="A0AA40VP40"/>
<dbReference type="SFLD" id="SFLDS00003">
    <property type="entry name" value="Haloacid_Dehalogenase"/>
    <property type="match status" value="1"/>
</dbReference>
<reference evidence="1 2" key="1">
    <citation type="submission" date="2020-08" db="EMBL/GenBank/DDBJ databases">
        <title>Sequencing the genomes of 1000 actinobacteria strains.</title>
        <authorList>
            <person name="Klenk H.-P."/>
        </authorList>
    </citation>
    <scope>NUCLEOTIDE SEQUENCE [LARGE SCALE GENOMIC DNA]</scope>
    <source>
        <strain evidence="1 2">DSM 19600</strain>
    </source>
</reference>
<dbReference type="Gene3D" id="3.40.50.1000">
    <property type="entry name" value="HAD superfamily/HAD-like"/>
    <property type="match status" value="1"/>
</dbReference>
<dbReference type="Pfam" id="PF00702">
    <property type="entry name" value="Hydrolase"/>
    <property type="match status" value="1"/>
</dbReference>
<dbReference type="Gene3D" id="1.10.150.240">
    <property type="entry name" value="Putative phosphatase, domain 2"/>
    <property type="match status" value="1"/>
</dbReference>
<dbReference type="SUPFAM" id="SSF56784">
    <property type="entry name" value="HAD-like"/>
    <property type="match status" value="1"/>
</dbReference>
<dbReference type="PANTHER" id="PTHR43481">
    <property type="entry name" value="FRUCTOSE-1-PHOSPHATE PHOSPHATASE"/>
    <property type="match status" value="1"/>
</dbReference>
<dbReference type="InterPro" id="IPR036412">
    <property type="entry name" value="HAD-like_sf"/>
</dbReference>
<dbReference type="EMBL" id="JACIFH010000001">
    <property type="protein sequence ID" value="MBB4141467.1"/>
    <property type="molecule type" value="Genomic_DNA"/>
</dbReference>
<gene>
    <name evidence="1" type="ORF">BKA10_003261</name>
</gene>
<dbReference type="InterPro" id="IPR006439">
    <property type="entry name" value="HAD-SF_hydro_IA"/>
</dbReference>
<keyword evidence="1" id="KW-0378">Hydrolase</keyword>
<dbReference type="InterPro" id="IPR023214">
    <property type="entry name" value="HAD_sf"/>
</dbReference>
<dbReference type="SFLD" id="SFLDG01129">
    <property type="entry name" value="C1.5:_HAD__Beta-PGM__Phosphata"/>
    <property type="match status" value="1"/>
</dbReference>
<dbReference type="InterPro" id="IPR023198">
    <property type="entry name" value="PGP-like_dom2"/>
</dbReference>
<dbReference type="GO" id="GO:0050308">
    <property type="term" value="F:sugar-phosphatase activity"/>
    <property type="evidence" value="ECO:0007669"/>
    <property type="project" value="UniProtKB-EC"/>
</dbReference>
<name>A0AA40VP40_9MICO</name>
<dbReference type="PANTHER" id="PTHR43481:SF4">
    <property type="entry name" value="GLYCEROL-1-PHOSPHATE PHOSPHOHYDROLASE 1-RELATED"/>
    <property type="match status" value="1"/>
</dbReference>
<evidence type="ECO:0000313" key="1">
    <source>
        <dbReference type="EMBL" id="MBB4141467.1"/>
    </source>
</evidence>
<accession>A0AA40VP40</accession>
<dbReference type="RefSeq" id="WP_183500942.1">
    <property type="nucleotide sequence ID" value="NZ_BAABCO010000003.1"/>
</dbReference>
<organism evidence="1 2">
    <name type="scientific">Microbacterium invictum</name>
    <dbReference type="NCBI Taxonomy" id="515415"/>
    <lineage>
        <taxon>Bacteria</taxon>
        <taxon>Bacillati</taxon>
        <taxon>Actinomycetota</taxon>
        <taxon>Actinomycetes</taxon>
        <taxon>Micrococcales</taxon>
        <taxon>Microbacteriaceae</taxon>
        <taxon>Microbacterium</taxon>
    </lineage>
</organism>
<dbReference type="EC" id="3.1.3.23" evidence="1"/>
<proteinExistence type="predicted"/>
<comment type="caution">
    <text evidence="1">The sequence shown here is derived from an EMBL/GenBank/DDBJ whole genome shotgun (WGS) entry which is preliminary data.</text>
</comment>
<dbReference type="InterPro" id="IPR051806">
    <property type="entry name" value="HAD-like_SPP"/>
</dbReference>
<dbReference type="Proteomes" id="UP000549113">
    <property type="component" value="Unassembled WGS sequence"/>
</dbReference>
<evidence type="ECO:0000313" key="2">
    <source>
        <dbReference type="Proteomes" id="UP000549113"/>
    </source>
</evidence>
<sequence length="212" mass="22126">MNETRFAIEAILFDCDGVLVDSLEPAAVAWDKWAARYAPGYDFRTQVEHGVRAADTVATLVEHSVLDEAIAALEAEEILGANETEPIPGAVELTRSIPEGRWAVVTSGARALARARLEAAGHDVPTALVAAEDVQRGKPDPEPYCRGAAALGLEPATCAVLEDAPAGVEAARAAGVGFVVGVGERVDAALVDAHIDDLRCVSFGDGVLTITD</sequence>
<dbReference type="NCBIfam" id="TIGR01509">
    <property type="entry name" value="HAD-SF-IA-v3"/>
    <property type="match status" value="1"/>
</dbReference>
<keyword evidence="2" id="KW-1185">Reference proteome</keyword>
<protein>
    <submittedName>
        <fullName evidence="1">Sugar-phosphatase</fullName>
        <ecNumber evidence="1">3.1.3.23</ecNumber>
    </submittedName>
</protein>